<reference evidence="6 7" key="1">
    <citation type="submission" date="2020-06" db="EMBL/GenBank/DDBJ databases">
        <authorList>
            <person name="Li R."/>
            <person name="Bekaert M."/>
        </authorList>
    </citation>
    <scope>NUCLEOTIDE SEQUENCE [LARGE SCALE GENOMIC DNA]</scope>
    <source>
        <strain evidence="7">wild</strain>
    </source>
</reference>
<name>A0A6J8E849_MYTCO</name>
<dbReference type="InterPro" id="IPR001304">
    <property type="entry name" value="C-type_lectin-like"/>
</dbReference>
<dbReference type="InterPro" id="IPR050828">
    <property type="entry name" value="C-type_lectin/matrix_domain"/>
</dbReference>
<dbReference type="AlphaFoldDB" id="A0A6J8E849"/>
<dbReference type="PROSITE" id="PS50041">
    <property type="entry name" value="C_TYPE_LECTIN_2"/>
    <property type="match status" value="1"/>
</dbReference>
<proteinExistence type="predicted"/>
<evidence type="ECO:0000256" key="1">
    <source>
        <dbReference type="ARBA" id="ARBA00022729"/>
    </source>
</evidence>
<dbReference type="SMART" id="SM00034">
    <property type="entry name" value="CLECT"/>
    <property type="match status" value="1"/>
</dbReference>
<evidence type="ECO:0000256" key="2">
    <source>
        <dbReference type="ARBA" id="ARBA00023157"/>
    </source>
</evidence>
<dbReference type="EMBL" id="CACVKT020008723">
    <property type="protein sequence ID" value="CAC5416914.1"/>
    <property type="molecule type" value="Genomic_DNA"/>
</dbReference>
<dbReference type="Gene3D" id="2.10.70.10">
    <property type="entry name" value="Complement Module, domain 1"/>
    <property type="match status" value="1"/>
</dbReference>
<dbReference type="Gene3D" id="3.10.100.10">
    <property type="entry name" value="Mannose-Binding Protein A, subunit A"/>
    <property type="match status" value="1"/>
</dbReference>
<dbReference type="Pfam" id="PF00059">
    <property type="entry name" value="Lectin_C"/>
    <property type="match status" value="1"/>
</dbReference>
<dbReference type="SUPFAM" id="SSF57535">
    <property type="entry name" value="Complement control module/SCR domain"/>
    <property type="match status" value="1"/>
</dbReference>
<evidence type="ECO:0000259" key="4">
    <source>
        <dbReference type="PROSITE" id="PS50041"/>
    </source>
</evidence>
<dbReference type="CDD" id="cd00037">
    <property type="entry name" value="CLECT"/>
    <property type="match status" value="1"/>
</dbReference>
<dbReference type="Proteomes" id="UP000507470">
    <property type="component" value="Unassembled WGS sequence"/>
</dbReference>
<accession>A0A6J8E849</accession>
<sequence>MTSHIGKVKRTVSDFGFILDCKDLPSIPNAETKERFGLQRQFNIGNKYACHDNFKMQGRPFAVCQNTGDWKILFSCIYDCGTHGFQFDGETTTCIKLISTSGSTWKEARTFCQQQQGGDLVSIVSKEKWDSVFGYFSGFGRVWIGLKDKRWMTGESFNNIFGITVQLNDYDADYPTEVENTCGILAPLSSSQLQDENCNVRKRKNFLCEIRISQN</sequence>
<dbReference type="CDD" id="cd00033">
    <property type="entry name" value="CCP"/>
    <property type="match status" value="1"/>
</dbReference>
<keyword evidence="7" id="KW-1185">Reference proteome</keyword>
<protein>
    <submittedName>
        <fullName evidence="6">MRC</fullName>
    </submittedName>
</protein>
<keyword evidence="1" id="KW-0732">Signal</keyword>
<dbReference type="SUPFAM" id="SSF56436">
    <property type="entry name" value="C-type lectin-like"/>
    <property type="match status" value="1"/>
</dbReference>
<dbReference type="InterPro" id="IPR035976">
    <property type="entry name" value="Sushi/SCR/CCP_sf"/>
</dbReference>
<evidence type="ECO:0000259" key="5">
    <source>
        <dbReference type="PROSITE" id="PS50923"/>
    </source>
</evidence>
<evidence type="ECO:0000313" key="7">
    <source>
        <dbReference type="Proteomes" id="UP000507470"/>
    </source>
</evidence>
<dbReference type="PROSITE" id="PS50923">
    <property type="entry name" value="SUSHI"/>
    <property type="match status" value="1"/>
</dbReference>
<feature type="disulfide bond" evidence="3">
    <location>
        <begin position="21"/>
        <end position="64"/>
    </location>
</feature>
<feature type="domain" description="C-type lectin" evidence="4">
    <location>
        <begin position="90"/>
        <end position="199"/>
    </location>
</feature>
<dbReference type="InterPro" id="IPR016186">
    <property type="entry name" value="C-type_lectin-like/link_sf"/>
</dbReference>
<dbReference type="SMART" id="SM00032">
    <property type="entry name" value="CCP"/>
    <property type="match status" value="1"/>
</dbReference>
<dbReference type="OrthoDB" id="6055628at2759"/>
<evidence type="ECO:0000313" key="6">
    <source>
        <dbReference type="EMBL" id="CAC5416914.1"/>
    </source>
</evidence>
<feature type="domain" description="Sushi" evidence="5">
    <location>
        <begin position="19"/>
        <end position="78"/>
    </location>
</feature>
<dbReference type="InterPro" id="IPR016187">
    <property type="entry name" value="CTDL_fold"/>
</dbReference>
<evidence type="ECO:0000256" key="3">
    <source>
        <dbReference type="PROSITE-ProRule" id="PRU00302"/>
    </source>
</evidence>
<dbReference type="Pfam" id="PF00084">
    <property type="entry name" value="Sushi"/>
    <property type="match status" value="1"/>
</dbReference>
<gene>
    <name evidence="6" type="ORF">MCOR_49484</name>
</gene>
<keyword evidence="3" id="KW-0768">Sushi</keyword>
<dbReference type="PANTHER" id="PTHR45710">
    <property type="entry name" value="C-TYPE LECTIN DOMAIN-CONTAINING PROTEIN 180"/>
    <property type="match status" value="1"/>
</dbReference>
<comment type="caution">
    <text evidence="3">Lacks conserved residue(s) required for the propagation of feature annotation.</text>
</comment>
<organism evidence="6 7">
    <name type="scientific">Mytilus coruscus</name>
    <name type="common">Sea mussel</name>
    <dbReference type="NCBI Taxonomy" id="42192"/>
    <lineage>
        <taxon>Eukaryota</taxon>
        <taxon>Metazoa</taxon>
        <taxon>Spiralia</taxon>
        <taxon>Lophotrochozoa</taxon>
        <taxon>Mollusca</taxon>
        <taxon>Bivalvia</taxon>
        <taxon>Autobranchia</taxon>
        <taxon>Pteriomorphia</taxon>
        <taxon>Mytilida</taxon>
        <taxon>Mytiloidea</taxon>
        <taxon>Mytilidae</taxon>
        <taxon>Mytilinae</taxon>
        <taxon>Mytilus</taxon>
    </lineage>
</organism>
<dbReference type="InterPro" id="IPR000436">
    <property type="entry name" value="Sushi_SCR_CCP_dom"/>
</dbReference>
<keyword evidence="2 3" id="KW-1015">Disulfide bond</keyword>
<dbReference type="PANTHER" id="PTHR45710:SF26">
    <property type="entry name" value="RH26557P"/>
    <property type="match status" value="1"/>
</dbReference>